<evidence type="ECO:0000313" key="1">
    <source>
        <dbReference type="EMBL" id="EXC04603.1"/>
    </source>
</evidence>
<keyword evidence="2" id="KW-1185">Reference proteome</keyword>
<proteinExistence type="predicted"/>
<reference evidence="2" key="1">
    <citation type="submission" date="2013-01" db="EMBL/GenBank/DDBJ databases">
        <title>Draft Genome Sequence of a Mulberry Tree, Morus notabilis C.K. Schneid.</title>
        <authorList>
            <person name="He N."/>
            <person name="Zhao S."/>
        </authorList>
    </citation>
    <scope>NUCLEOTIDE SEQUENCE</scope>
</reference>
<gene>
    <name evidence="1" type="ORF">L484_003166</name>
</gene>
<name>W9S1Y0_9ROSA</name>
<dbReference type="Proteomes" id="UP000030645">
    <property type="component" value="Unassembled WGS sequence"/>
</dbReference>
<dbReference type="AlphaFoldDB" id="W9S1Y0"/>
<dbReference type="EMBL" id="KE345484">
    <property type="protein sequence ID" value="EXC04603.1"/>
    <property type="molecule type" value="Genomic_DNA"/>
</dbReference>
<accession>W9S1Y0</accession>
<evidence type="ECO:0000313" key="2">
    <source>
        <dbReference type="Proteomes" id="UP000030645"/>
    </source>
</evidence>
<protein>
    <submittedName>
        <fullName evidence="1">Uncharacterized protein</fullName>
    </submittedName>
</protein>
<sequence>MKKEGGKTGFRGVRRLKIAGFGRFGGQTDHVNFLKVGTETELYTALFGSVNRTSVLVRFQSIFQF</sequence>
<organism evidence="1 2">
    <name type="scientific">Morus notabilis</name>
    <dbReference type="NCBI Taxonomy" id="981085"/>
    <lineage>
        <taxon>Eukaryota</taxon>
        <taxon>Viridiplantae</taxon>
        <taxon>Streptophyta</taxon>
        <taxon>Embryophyta</taxon>
        <taxon>Tracheophyta</taxon>
        <taxon>Spermatophyta</taxon>
        <taxon>Magnoliopsida</taxon>
        <taxon>eudicotyledons</taxon>
        <taxon>Gunneridae</taxon>
        <taxon>Pentapetalae</taxon>
        <taxon>rosids</taxon>
        <taxon>fabids</taxon>
        <taxon>Rosales</taxon>
        <taxon>Moraceae</taxon>
        <taxon>Moreae</taxon>
        <taxon>Morus</taxon>
    </lineage>
</organism>